<sequence length="333" mass="38830">MSQPIPNTLPIGGTPQPIHPGALHAHWKKMARKKGFELIARVTDRYHLALRCKCCGELSSTKLFVLMNARPLCPHCLARRRQSRARRAHLRFLRRDPSDTRYGVYKAPCGHELRRQFGFVERIARGEVSHRCETCQHAREQEEAIARGWQLIGPDPEGNHNYRLYRHKEGCGIVTRIARVNMKTGRFDCPQCGECWSAEPSAIYLMRITLAPDKHVVKLGFSRDPESRLLHQLHRVPDLPRQLIKSVPIRSGRQAQRLEKKLHAWLATRFPEGRVPPEEFAHLLKVKSEIYRPELEQPISQKLDRLMRKERRAASRSRTKHRARQVRLRKVRR</sequence>
<reference evidence="3" key="1">
    <citation type="submission" date="2013-04" db="EMBL/GenBank/DDBJ databases">
        <title>Thioclava sp. 13D2W-2 Genome Sequencing.</title>
        <authorList>
            <person name="Lai Q."/>
            <person name="Li G."/>
            <person name="Shao Z."/>
        </authorList>
    </citation>
    <scope>NUCLEOTIDE SEQUENCE [LARGE SCALE GENOMIC DNA]</scope>
    <source>
        <strain evidence="3">13D2W-2</strain>
    </source>
</reference>
<evidence type="ECO:0000313" key="3">
    <source>
        <dbReference type="Proteomes" id="UP000028607"/>
    </source>
</evidence>
<proteinExistence type="predicted"/>
<evidence type="ECO:0000313" key="2">
    <source>
        <dbReference type="EMBL" id="KFE35501.1"/>
    </source>
</evidence>
<dbReference type="PATRIC" id="fig|1317124.6.peg.1233"/>
<gene>
    <name evidence="2" type="ORF">DW2_06053</name>
</gene>
<protein>
    <submittedName>
        <fullName evidence="2">Uncharacterized protein</fullName>
    </submittedName>
</protein>
<evidence type="ECO:0000256" key="1">
    <source>
        <dbReference type="SAM" id="MobiDB-lite"/>
    </source>
</evidence>
<dbReference type="STRING" id="1317124.DW2_06053"/>
<name>A0A085TXQ4_9RHOB</name>
<comment type="caution">
    <text evidence="2">The sequence shown here is derived from an EMBL/GenBank/DDBJ whole genome shotgun (WGS) entry which is preliminary data.</text>
</comment>
<dbReference type="Proteomes" id="UP000028607">
    <property type="component" value="Unassembled WGS sequence"/>
</dbReference>
<feature type="region of interest" description="Disordered" evidence="1">
    <location>
        <begin position="309"/>
        <end position="333"/>
    </location>
</feature>
<dbReference type="AlphaFoldDB" id="A0A085TXQ4"/>
<keyword evidence="3" id="KW-1185">Reference proteome</keyword>
<dbReference type="EMBL" id="AQRC01000004">
    <property type="protein sequence ID" value="KFE35501.1"/>
    <property type="molecule type" value="Genomic_DNA"/>
</dbReference>
<accession>A0A085TXQ4</accession>
<dbReference type="eggNOG" id="ENOG502ZC16">
    <property type="taxonomic scope" value="Bacteria"/>
</dbReference>
<organism evidence="2 3">
    <name type="scientific">Thioclava atlantica</name>
    <dbReference type="NCBI Taxonomy" id="1317124"/>
    <lineage>
        <taxon>Bacteria</taxon>
        <taxon>Pseudomonadati</taxon>
        <taxon>Pseudomonadota</taxon>
        <taxon>Alphaproteobacteria</taxon>
        <taxon>Rhodobacterales</taxon>
        <taxon>Paracoccaceae</taxon>
        <taxon>Thioclava</taxon>
    </lineage>
</organism>
<dbReference type="RefSeq" id="WP_202900094.1">
    <property type="nucleotide sequence ID" value="NZ_AQRC01000004.1"/>
</dbReference>
<reference evidence="2 3" key="2">
    <citation type="journal article" date="2015" name="Antonie Van Leeuwenhoek">
        <title>Thioclava indica sp. nov., isolated from surface seawater of the Indian Ocean.</title>
        <authorList>
            <person name="Liu Y."/>
            <person name="Lai Q."/>
            <person name="Du J."/>
            <person name="Xu H."/>
            <person name="Jiang L."/>
            <person name="Shao Z."/>
        </authorList>
    </citation>
    <scope>NUCLEOTIDE SEQUENCE [LARGE SCALE GENOMIC DNA]</scope>
    <source>
        <strain evidence="2 3">13D2W-2</strain>
    </source>
</reference>